<dbReference type="EMBL" id="BTGU01000084">
    <property type="protein sequence ID" value="GMN59177.1"/>
    <property type="molecule type" value="Genomic_DNA"/>
</dbReference>
<dbReference type="AlphaFoldDB" id="A0AA88DPH9"/>
<dbReference type="PANTHER" id="PTHR32448">
    <property type="entry name" value="OS08G0158400 PROTEIN"/>
    <property type="match status" value="1"/>
</dbReference>
<dbReference type="SUPFAM" id="SSF56176">
    <property type="entry name" value="FAD-binding/transporter-associated domain-like"/>
    <property type="match status" value="1"/>
</dbReference>
<proteinExistence type="inferred from homology"/>
<keyword evidence="7" id="KW-0325">Glycoprotein</keyword>
<dbReference type="Pfam" id="PF08031">
    <property type="entry name" value="BBE"/>
    <property type="match status" value="1"/>
</dbReference>
<sequence length="495" mass="56262">MKYFRFYSSFSKIFISLFSVLVAGSANTPEDFLECLVTNVSNSTATHEPIFYTSNDSLYSSVLNSFIRNHRFFSPSTPKPSVIVPPFHVCHVQATVYCSKKHGMQIRIRSGGHDAEGLSYVSYFNGPGFVVIDLRNLNLVSVDVESKSAWIGGGGYGYLTRKYGLAADNILDAELVDAEGRILDRKSMGEDLFWAIRGGGPASFGIVLAWKVRLVPVPSTVTVFDVWRNMEHDATKKFVHRWQRRANKVDEDLTICVTFQTFASSKIHHKDKGKNSTEIVVKANVRGTFHGGVSRLLELMQREFPELGLERQECSEMSTSNFDSSPRKGRSDFVKEPIPDDVLETLLERLYEEDVGRAVISAFPYGGKMNVILESAIPFPHRAGNLYMIYYMVRWEEEEEEEKPVSWLRKLYNDMTPYVSQNPRATYFNFRDLDIGTNNLNEGDTTSITQASIWGTKYFKNNFCRLIQVKTSVDPTNFFINEQSIPPLLNYTLKM</sequence>
<dbReference type="Gene3D" id="3.30.465.10">
    <property type="match status" value="1"/>
</dbReference>
<comment type="cofactor">
    <cofactor evidence="1">
        <name>FAD</name>
        <dbReference type="ChEBI" id="CHEBI:57692"/>
    </cofactor>
</comment>
<evidence type="ECO:0000313" key="11">
    <source>
        <dbReference type="Proteomes" id="UP001187192"/>
    </source>
</evidence>
<evidence type="ECO:0000313" key="10">
    <source>
        <dbReference type="EMBL" id="GMN59177.1"/>
    </source>
</evidence>
<dbReference type="Gene3D" id="3.40.462.20">
    <property type="match status" value="1"/>
</dbReference>
<keyword evidence="11" id="KW-1185">Reference proteome</keyword>
<feature type="domain" description="FAD-binding PCMH-type" evidence="9">
    <location>
        <begin position="14"/>
        <end position="217"/>
    </location>
</feature>
<evidence type="ECO:0000256" key="4">
    <source>
        <dbReference type="ARBA" id="ARBA00022729"/>
    </source>
</evidence>
<evidence type="ECO:0000256" key="7">
    <source>
        <dbReference type="ARBA" id="ARBA00023180"/>
    </source>
</evidence>
<comment type="caution">
    <text evidence="10">The sequence shown here is derived from an EMBL/GenBank/DDBJ whole genome shotgun (WGS) entry which is preliminary data.</text>
</comment>
<evidence type="ECO:0000256" key="5">
    <source>
        <dbReference type="ARBA" id="ARBA00022827"/>
    </source>
</evidence>
<reference evidence="10" key="1">
    <citation type="submission" date="2023-07" db="EMBL/GenBank/DDBJ databases">
        <title>draft genome sequence of fig (Ficus carica).</title>
        <authorList>
            <person name="Takahashi T."/>
            <person name="Nishimura K."/>
        </authorList>
    </citation>
    <scope>NUCLEOTIDE SEQUENCE</scope>
</reference>
<evidence type="ECO:0000256" key="6">
    <source>
        <dbReference type="ARBA" id="ARBA00023157"/>
    </source>
</evidence>
<dbReference type="InterPro" id="IPR016167">
    <property type="entry name" value="FAD-bd_PCMH_sub1"/>
</dbReference>
<evidence type="ECO:0000256" key="1">
    <source>
        <dbReference type="ARBA" id="ARBA00001974"/>
    </source>
</evidence>
<dbReference type="GO" id="GO:1901696">
    <property type="term" value="P:cannabinoid biosynthetic process"/>
    <property type="evidence" value="ECO:0007669"/>
    <property type="project" value="UniProtKB-ARBA"/>
</dbReference>
<dbReference type="FunFam" id="3.30.43.10:FF:000004">
    <property type="entry name" value="Berberine bridge enzyme-like 15"/>
    <property type="match status" value="1"/>
</dbReference>
<evidence type="ECO:0000256" key="3">
    <source>
        <dbReference type="ARBA" id="ARBA00022630"/>
    </source>
</evidence>
<dbReference type="Proteomes" id="UP001187192">
    <property type="component" value="Unassembled WGS sequence"/>
</dbReference>
<dbReference type="Pfam" id="PF01565">
    <property type="entry name" value="FAD_binding_4"/>
    <property type="match status" value="1"/>
</dbReference>
<dbReference type="InterPro" id="IPR036318">
    <property type="entry name" value="FAD-bd_PCMH-like_sf"/>
</dbReference>
<dbReference type="InterPro" id="IPR016169">
    <property type="entry name" value="FAD-bd_PCMH_sub2"/>
</dbReference>
<feature type="signal peptide" evidence="8">
    <location>
        <begin position="1"/>
        <end position="25"/>
    </location>
</feature>
<gene>
    <name evidence="10" type="ORF">TIFTF001_028271</name>
</gene>
<feature type="chain" id="PRO_5041672796" description="FAD-binding PCMH-type domain-containing protein" evidence="8">
    <location>
        <begin position="26"/>
        <end position="495"/>
    </location>
</feature>
<keyword evidence="4 8" id="KW-0732">Signal</keyword>
<dbReference type="InterPro" id="IPR006094">
    <property type="entry name" value="Oxid_FAD_bind_N"/>
</dbReference>
<accession>A0AA88DPH9</accession>
<keyword evidence="3" id="KW-0285">Flavoprotein</keyword>
<dbReference type="GO" id="GO:0016491">
    <property type="term" value="F:oxidoreductase activity"/>
    <property type="evidence" value="ECO:0007669"/>
    <property type="project" value="InterPro"/>
</dbReference>
<comment type="similarity">
    <text evidence="2">Belongs to the oxygen-dependent FAD-linked oxidoreductase family.</text>
</comment>
<keyword evidence="5" id="KW-0274">FAD</keyword>
<dbReference type="GO" id="GO:0071949">
    <property type="term" value="F:FAD binding"/>
    <property type="evidence" value="ECO:0007669"/>
    <property type="project" value="InterPro"/>
</dbReference>
<dbReference type="Gene3D" id="3.30.43.10">
    <property type="entry name" value="Uridine Diphospho-n-acetylenolpyruvylglucosamine Reductase, domain 2"/>
    <property type="match status" value="1"/>
</dbReference>
<dbReference type="InterPro" id="IPR016166">
    <property type="entry name" value="FAD-bd_PCMH"/>
</dbReference>
<organism evidence="10 11">
    <name type="scientific">Ficus carica</name>
    <name type="common">Common fig</name>
    <dbReference type="NCBI Taxonomy" id="3494"/>
    <lineage>
        <taxon>Eukaryota</taxon>
        <taxon>Viridiplantae</taxon>
        <taxon>Streptophyta</taxon>
        <taxon>Embryophyta</taxon>
        <taxon>Tracheophyta</taxon>
        <taxon>Spermatophyta</taxon>
        <taxon>Magnoliopsida</taxon>
        <taxon>eudicotyledons</taxon>
        <taxon>Gunneridae</taxon>
        <taxon>Pentapetalae</taxon>
        <taxon>rosids</taxon>
        <taxon>fabids</taxon>
        <taxon>Rosales</taxon>
        <taxon>Moraceae</taxon>
        <taxon>Ficeae</taxon>
        <taxon>Ficus</taxon>
    </lineage>
</organism>
<dbReference type="InterPro" id="IPR012951">
    <property type="entry name" value="BBE"/>
</dbReference>
<evidence type="ECO:0000259" key="9">
    <source>
        <dbReference type="PROSITE" id="PS51387"/>
    </source>
</evidence>
<protein>
    <recommendedName>
        <fullName evidence="9">FAD-binding PCMH-type domain-containing protein</fullName>
    </recommendedName>
</protein>
<name>A0AA88DPH9_FICCA</name>
<dbReference type="PROSITE" id="PS51387">
    <property type="entry name" value="FAD_PCMH"/>
    <property type="match status" value="1"/>
</dbReference>
<keyword evidence="6" id="KW-1015">Disulfide bond</keyword>
<evidence type="ECO:0000256" key="2">
    <source>
        <dbReference type="ARBA" id="ARBA00005466"/>
    </source>
</evidence>
<evidence type="ECO:0000256" key="8">
    <source>
        <dbReference type="SAM" id="SignalP"/>
    </source>
</evidence>